<keyword evidence="10 13" id="KW-0560">Oxidoreductase</keyword>
<dbReference type="EC" id="1.1.1.85" evidence="13"/>
<reference evidence="16 17" key="1">
    <citation type="submission" date="2023-02" db="EMBL/GenBank/DDBJ databases">
        <title>Devosia chondri sp. nov., isolated from the phycosphere of marine algae.</title>
        <authorList>
            <person name="Kim J.M."/>
            <person name="Lee J.K."/>
            <person name="Choi B.J."/>
            <person name="Bayburt H."/>
            <person name="Jeon C.O."/>
        </authorList>
    </citation>
    <scope>NUCLEOTIDE SEQUENCE [LARGE SCALE GENOMIC DNA]</scope>
    <source>
        <strain evidence="16 17">G2-5</strain>
    </source>
</reference>
<evidence type="ECO:0000256" key="5">
    <source>
        <dbReference type="ARBA" id="ARBA00011738"/>
    </source>
</evidence>
<comment type="function">
    <text evidence="13 14">Catalyzes the oxidation of 3-carboxy-2-hydroxy-4-methylpentanoate (3-isopropylmalate) to 3-carboxy-4-methyl-2-oxopentanoate. The product decarboxylates to 4-methyl-2 oxopentanoate.</text>
</comment>
<keyword evidence="6 13" id="KW-0432">Leucine biosynthesis</keyword>
<evidence type="ECO:0000256" key="13">
    <source>
        <dbReference type="HAMAP-Rule" id="MF_01033"/>
    </source>
</evidence>
<feature type="binding site" evidence="13">
    <location>
        <position position="253"/>
    </location>
    <ligand>
        <name>Mg(2+)</name>
        <dbReference type="ChEBI" id="CHEBI:18420"/>
    </ligand>
</feature>
<protein>
    <recommendedName>
        <fullName evidence="13">3-isopropylmalate dehydrogenase</fullName>
        <ecNumber evidence="13">1.1.1.85</ecNumber>
    </recommendedName>
    <alternativeName>
        <fullName evidence="13">3-IPM-DH</fullName>
    </alternativeName>
    <alternativeName>
        <fullName evidence="13">Beta-IPM dehydrogenase</fullName>
        <shortName evidence="13">IMDH</shortName>
    </alternativeName>
</protein>
<dbReference type="InterPro" id="IPR004429">
    <property type="entry name" value="Isopropylmalate_DH"/>
</dbReference>
<evidence type="ECO:0000259" key="15">
    <source>
        <dbReference type="SMART" id="SM01329"/>
    </source>
</evidence>
<evidence type="ECO:0000256" key="9">
    <source>
        <dbReference type="ARBA" id="ARBA00022842"/>
    </source>
</evidence>
<dbReference type="Proteomes" id="UP001222118">
    <property type="component" value="Chromosome"/>
</dbReference>
<evidence type="ECO:0000256" key="7">
    <source>
        <dbReference type="ARBA" id="ARBA00022605"/>
    </source>
</evidence>
<comment type="cofactor">
    <cofactor evidence="13 14">
        <name>Mg(2+)</name>
        <dbReference type="ChEBI" id="CHEBI:18420"/>
    </cofactor>
    <cofactor evidence="13 14">
        <name>Mn(2+)</name>
        <dbReference type="ChEBI" id="CHEBI:29035"/>
    </cofactor>
    <text evidence="13 14">Binds 1 Mg(2+) or Mn(2+) ion per subunit.</text>
</comment>
<feature type="binding site" evidence="13">
    <location>
        <position position="225"/>
    </location>
    <ligand>
        <name>Mg(2+)</name>
        <dbReference type="ChEBI" id="CHEBI:18420"/>
    </ligand>
</feature>
<evidence type="ECO:0000256" key="11">
    <source>
        <dbReference type="ARBA" id="ARBA00023027"/>
    </source>
</evidence>
<feature type="binding site" evidence="13">
    <location>
        <begin position="289"/>
        <end position="301"/>
    </location>
    <ligand>
        <name>NAD(+)</name>
        <dbReference type="ChEBI" id="CHEBI:57540"/>
    </ligand>
</feature>
<dbReference type="PANTHER" id="PTHR42979:SF1">
    <property type="entry name" value="3-ISOPROPYLMALATE DEHYDROGENASE"/>
    <property type="match status" value="1"/>
</dbReference>
<dbReference type="EMBL" id="CP118247">
    <property type="protein sequence ID" value="WDR07506.1"/>
    <property type="molecule type" value="Genomic_DNA"/>
</dbReference>
<dbReference type="InterPro" id="IPR024084">
    <property type="entry name" value="IsoPropMal-DH-like_dom"/>
</dbReference>
<dbReference type="NCBIfam" id="TIGR00169">
    <property type="entry name" value="leuB"/>
    <property type="match status" value="1"/>
</dbReference>
<comment type="subcellular location">
    <subcellularLocation>
        <location evidence="13">Cytoplasm</location>
    </subcellularLocation>
</comment>
<keyword evidence="12 13" id="KW-0100">Branched-chain amino acid biosynthesis</keyword>
<comment type="catalytic activity">
    <reaction evidence="1 13 14">
        <text>(2R,3S)-3-isopropylmalate + NAD(+) = 4-methyl-2-oxopentanoate + CO2 + NADH</text>
        <dbReference type="Rhea" id="RHEA:32271"/>
        <dbReference type="ChEBI" id="CHEBI:16526"/>
        <dbReference type="ChEBI" id="CHEBI:17865"/>
        <dbReference type="ChEBI" id="CHEBI:35121"/>
        <dbReference type="ChEBI" id="CHEBI:57540"/>
        <dbReference type="ChEBI" id="CHEBI:57945"/>
        <dbReference type="EC" id="1.1.1.85"/>
    </reaction>
</comment>
<evidence type="ECO:0000256" key="10">
    <source>
        <dbReference type="ARBA" id="ARBA00023002"/>
    </source>
</evidence>
<dbReference type="InterPro" id="IPR019818">
    <property type="entry name" value="IsoCit/isopropylmalate_DH_CS"/>
</dbReference>
<feature type="binding site" evidence="13">
    <location>
        <position position="135"/>
    </location>
    <ligand>
        <name>substrate</name>
    </ligand>
</feature>
<feature type="binding site" evidence="13">
    <location>
        <position position="97"/>
    </location>
    <ligand>
        <name>substrate</name>
    </ligand>
</feature>
<keyword evidence="13" id="KW-0963">Cytoplasm</keyword>
<comment type="cofactor">
    <cofactor evidence="2">
        <name>Mn(2+)</name>
        <dbReference type="ChEBI" id="CHEBI:29035"/>
    </cofactor>
</comment>
<feature type="site" description="Important for catalysis" evidence="13">
    <location>
        <position position="193"/>
    </location>
</feature>
<evidence type="ECO:0000256" key="4">
    <source>
        <dbReference type="ARBA" id="ARBA00008319"/>
    </source>
</evidence>
<feature type="domain" description="Isopropylmalate dehydrogenase-like" evidence="15">
    <location>
        <begin position="5"/>
        <end position="360"/>
    </location>
</feature>
<feature type="binding site" evidence="13">
    <location>
        <begin position="77"/>
        <end position="90"/>
    </location>
    <ligand>
        <name>NAD(+)</name>
        <dbReference type="ChEBI" id="CHEBI:57540"/>
    </ligand>
</feature>
<dbReference type="Gene3D" id="3.40.718.10">
    <property type="entry name" value="Isopropylmalate Dehydrogenase"/>
    <property type="match status" value="1"/>
</dbReference>
<dbReference type="PANTHER" id="PTHR42979">
    <property type="entry name" value="3-ISOPROPYLMALATE DEHYDROGENASE"/>
    <property type="match status" value="1"/>
</dbReference>
<gene>
    <name evidence="13 16" type="primary">leuB</name>
    <name evidence="16" type="ORF">PSQ90_08790</name>
</gene>
<organism evidence="16 17">
    <name type="scientific">Devosia rhodophyticola</name>
    <dbReference type="NCBI Taxonomy" id="3026423"/>
    <lineage>
        <taxon>Bacteria</taxon>
        <taxon>Pseudomonadati</taxon>
        <taxon>Pseudomonadota</taxon>
        <taxon>Alphaproteobacteria</taxon>
        <taxon>Hyphomicrobiales</taxon>
        <taxon>Devosiaceae</taxon>
        <taxon>Devosia</taxon>
    </lineage>
</organism>
<keyword evidence="17" id="KW-1185">Reference proteome</keyword>
<evidence type="ECO:0000256" key="8">
    <source>
        <dbReference type="ARBA" id="ARBA00022723"/>
    </source>
</evidence>
<evidence type="ECO:0000256" key="1">
    <source>
        <dbReference type="ARBA" id="ARBA00000624"/>
    </source>
</evidence>
<comment type="similarity">
    <text evidence="4 13">Belongs to the isocitrate and isopropylmalate dehydrogenases family. LeuB type 1 subfamily.</text>
</comment>
<keyword evidence="9 13" id="KW-0460">Magnesium</keyword>
<feature type="binding site" evidence="13">
    <location>
        <position position="249"/>
    </location>
    <ligand>
        <name>Mg(2+)</name>
        <dbReference type="ChEBI" id="CHEBI:18420"/>
    </ligand>
</feature>
<evidence type="ECO:0000256" key="2">
    <source>
        <dbReference type="ARBA" id="ARBA00001936"/>
    </source>
</evidence>
<proteinExistence type="inferred from homology"/>
<dbReference type="HAMAP" id="MF_01033">
    <property type="entry name" value="LeuB_type1"/>
    <property type="match status" value="1"/>
</dbReference>
<feature type="binding site" evidence="13">
    <location>
        <position position="107"/>
    </location>
    <ligand>
        <name>substrate</name>
    </ligand>
</feature>
<feature type="site" description="Important for catalysis" evidence="13">
    <location>
        <position position="142"/>
    </location>
</feature>
<evidence type="ECO:0000313" key="16">
    <source>
        <dbReference type="EMBL" id="WDR07506.1"/>
    </source>
</evidence>
<dbReference type="Pfam" id="PF00180">
    <property type="entry name" value="Iso_dh"/>
    <property type="match status" value="1"/>
</dbReference>
<comment type="pathway">
    <text evidence="3 13 14">Amino-acid biosynthesis; L-leucine biosynthesis; L-leucine from 3-methyl-2-oxobutanoate: step 3/4.</text>
</comment>
<evidence type="ECO:0000256" key="12">
    <source>
        <dbReference type="ARBA" id="ARBA00023304"/>
    </source>
</evidence>
<evidence type="ECO:0000256" key="3">
    <source>
        <dbReference type="ARBA" id="ARBA00004762"/>
    </source>
</evidence>
<accession>A0ABY7Z1J9</accession>
<evidence type="ECO:0000256" key="14">
    <source>
        <dbReference type="RuleBase" id="RU004445"/>
    </source>
</evidence>
<dbReference type="SMART" id="SM01329">
    <property type="entry name" value="Iso_dh"/>
    <property type="match status" value="1"/>
</dbReference>
<sequence length="366" mass="39270">MMSQSLFLLPGDGIGTEIMAEVEKLIAWTNETGLTDFIIDRGLAGGVAYDAHGVAITDGDVTKALAADAVLFGAVGGPKWDDVPYDQRPEAALLRLRKELAVFANLRPAICYPALADSSSLKRELVEGLDILIVRELTGGVYFGEPKTITELGNGQKRAIDTQVYESYEIDRIARVAFDLARTRGSRVHSADKKNVMKSGVLWDEVVKGVAKDYPDVALEHILADNAAMQLVRTPKQFDVMVTDNLFGDILSDVAAMLTGSLGMLPSASLGSPDPVTGKRKAFYEPVHGSAPDIMGKGIANPIAMIASFAMALRYSFNMLELADRVENAIADVLEDGLRTADIAQGDDRVIGTQEMGAAILAKLKA</sequence>
<dbReference type="SUPFAM" id="SSF53659">
    <property type="entry name" value="Isocitrate/Isopropylmalate dehydrogenase-like"/>
    <property type="match status" value="1"/>
</dbReference>
<feature type="binding site" evidence="13">
    <location>
        <position position="225"/>
    </location>
    <ligand>
        <name>substrate</name>
    </ligand>
</feature>
<comment type="subunit">
    <text evidence="5 13 14">Homodimer.</text>
</comment>
<evidence type="ECO:0000313" key="17">
    <source>
        <dbReference type="Proteomes" id="UP001222118"/>
    </source>
</evidence>
<dbReference type="PROSITE" id="PS00470">
    <property type="entry name" value="IDH_IMDH"/>
    <property type="match status" value="1"/>
</dbReference>
<keyword evidence="11 13" id="KW-0520">NAD</keyword>
<keyword evidence="13" id="KW-0464">Manganese</keyword>
<evidence type="ECO:0000256" key="6">
    <source>
        <dbReference type="ARBA" id="ARBA00022430"/>
    </source>
</evidence>
<keyword evidence="7 13" id="KW-0028">Amino-acid biosynthesis</keyword>
<dbReference type="GO" id="GO:0003862">
    <property type="term" value="F:3-isopropylmalate dehydrogenase activity"/>
    <property type="evidence" value="ECO:0007669"/>
    <property type="project" value="UniProtKB-EC"/>
</dbReference>
<keyword evidence="8 13" id="KW-0479">Metal-binding</keyword>
<name>A0ABY7Z1J9_9HYPH</name>